<dbReference type="CDD" id="cd05289">
    <property type="entry name" value="MDR_like_2"/>
    <property type="match status" value="1"/>
</dbReference>
<sequence length="305" mass="31163">MSTMTRAIVFDEYGGPQVLRLVDLPDPVPGPGQVRIRVRAAGVQPADSKLRSGAWKSWAPVTFPGRLGNEAAGVVDALGPEVTGFAVGDEVLGPANGAYADTVVASVKLLAPKPAALTWSEAGALAASGQTASTVLEDLAVKPGETILVNAAAGGVGLMAVQIAVARGVKVIGTASEANHEFLRGLGVVPVTYGPGLADRVRAAAPEGVDAALDAAGGDALEVSLDLVGDRDRVGTIVDQGAAARLAVKALGTRRSGSRLAELVALAAAGELRVFVWKQFPLERAADAHRESEGRHVRGKIVLMP</sequence>
<accession>A0A8J7WKI8</accession>
<dbReference type="InterPro" id="IPR051603">
    <property type="entry name" value="Zinc-ADH_QOR/CCCR"/>
</dbReference>
<evidence type="ECO:0000313" key="3">
    <source>
        <dbReference type="EMBL" id="MBS2963991.1"/>
    </source>
</evidence>
<dbReference type="PANTHER" id="PTHR44154">
    <property type="entry name" value="QUINONE OXIDOREDUCTASE"/>
    <property type="match status" value="1"/>
</dbReference>
<name>A0A8J7WKI8_9ACTN</name>
<dbReference type="Proteomes" id="UP000677913">
    <property type="component" value="Unassembled WGS sequence"/>
</dbReference>
<evidence type="ECO:0000256" key="1">
    <source>
        <dbReference type="ARBA" id="ARBA00022857"/>
    </source>
</evidence>
<dbReference type="Gene3D" id="3.40.50.720">
    <property type="entry name" value="NAD(P)-binding Rossmann-like Domain"/>
    <property type="match status" value="1"/>
</dbReference>
<dbReference type="Pfam" id="PF13602">
    <property type="entry name" value="ADH_zinc_N_2"/>
    <property type="match status" value="1"/>
</dbReference>
<dbReference type="PANTHER" id="PTHR44154:SF1">
    <property type="entry name" value="QUINONE OXIDOREDUCTASE"/>
    <property type="match status" value="1"/>
</dbReference>
<evidence type="ECO:0000313" key="4">
    <source>
        <dbReference type="Proteomes" id="UP000677913"/>
    </source>
</evidence>
<proteinExistence type="predicted"/>
<keyword evidence="4" id="KW-1185">Reference proteome</keyword>
<keyword evidence="1" id="KW-0521">NADP</keyword>
<dbReference type="InterPro" id="IPR011032">
    <property type="entry name" value="GroES-like_sf"/>
</dbReference>
<dbReference type="InterPro" id="IPR020843">
    <property type="entry name" value="ER"/>
</dbReference>
<dbReference type="SUPFAM" id="SSF51735">
    <property type="entry name" value="NAD(P)-binding Rossmann-fold domains"/>
    <property type="match status" value="1"/>
</dbReference>
<evidence type="ECO:0000259" key="2">
    <source>
        <dbReference type="SMART" id="SM00829"/>
    </source>
</evidence>
<dbReference type="Gene3D" id="3.90.180.10">
    <property type="entry name" value="Medium-chain alcohol dehydrogenases, catalytic domain"/>
    <property type="match status" value="1"/>
</dbReference>
<reference evidence="3" key="1">
    <citation type="submission" date="2021-04" db="EMBL/GenBank/DDBJ databases">
        <title>Genome based classification of Actinospica acidithermotolerans sp. nov., an actinobacterium isolated from an Indonesian hot spring.</title>
        <authorList>
            <person name="Kusuma A.B."/>
            <person name="Putra K.E."/>
            <person name="Nafisah S."/>
            <person name="Loh J."/>
            <person name="Nouioui I."/>
            <person name="Goodfellow M."/>
        </authorList>
    </citation>
    <scope>NUCLEOTIDE SEQUENCE</scope>
    <source>
        <strain evidence="3">DSM 45618</strain>
    </source>
</reference>
<dbReference type="Pfam" id="PF08240">
    <property type="entry name" value="ADH_N"/>
    <property type="match status" value="1"/>
</dbReference>
<dbReference type="InterPro" id="IPR036291">
    <property type="entry name" value="NAD(P)-bd_dom_sf"/>
</dbReference>
<dbReference type="SUPFAM" id="SSF50129">
    <property type="entry name" value="GroES-like"/>
    <property type="match status" value="1"/>
</dbReference>
<dbReference type="AlphaFoldDB" id="A0A8J7WKI8"/>
<gene>
    <name evidence="3" type="ORF">KGA66_13120</name>
</gene>
<dbReference type="SMART" id="SM00829">
    <property type="entry name" value="PKS_ER"/>
    <property type="match status" value="1"/>
</dbReference>
<organism evidence="3 4">
    <name type="scientific">Actinocrinis puniceicyclus</name>
    <dbReference type="NCBI Taxonomy" id="977794"/>
    <lineage>
        <taxon>Bacteria</taxon>
        <taxon>Bacillati</taxon>
        <taxon>Actinomycetota</taxon>
        <taxon>Actinomycetes</taxon>
        <taxon>Catenulisporales</taxon>
        <taxon>Actinospicaceae</taxon>
        <taxon>Actinocrinis</taxon>
    </lineage>
</organism>
<dbReference type="GO" id="GO:0016491">
    <property type="term" value="F:oxidoreductase activity"/>
    <property type="evidence" value="ECO:0007669"/>
    <property type="project" value="InterPro"/>
</dbReference>
<dbReference type="EMBL" id="JAGSXH010000039">
    <property type="protein sequence ID" value="MBS2963991.1"/>
    <property type="molecule type" value="Genomic_DNA"/>
</dbReference>
<protein>
    <submittedName>
        <fullName evidence="3">NADP-dependent oxidoreductase</fullName>
    </submittedName>
</protein>
<dbReference type="InterPro" id="IPR013154">
    <property type="entry name" value="ADH-like_N"/>
</dbReference>
<feature type="domain" description="Enoyl reductase (ER)" evidence="2">
    <location>
        <begin position="14"/>
        <end position="303"/>
    </location>
</feature>
<comment type="caution">
    <text evidence="3">The sequence shown here is derived from an EMBL/GenBank/DDBJ whole genome shotgun (WGS) entry which is preliminary data.</text>
</comment>